<evidence type="ECO:0000313" key="1">
    <source>
        <dbReference type="EMBL" id="AHY43489.1"/>
    </source>
</evidence>
<dbReference type="KEGG" id="pstu:UIB01_13795"/>
<evidence type="ECO:0008006" key="3">
    <source>
        <dbReference type="Google" id="ProtNLM"/>
    </source>
</evidence>
<dbReference type="AlphaFoldDB" id="A0A023WUL2"/>
<dbReference type="InterPro" id="IPR011010">
    <property type="entry name" value="DNA_brk_join_enz"/>
</dbReference>
<organism evidence="1 2">
    <name type="scientific">Stutzerimonas stutzeri</name>
    <name type="common">Pseudomonas stutzeri</name>
    <dbReference type="NCBI Taxonomy" id="316"/>
    <lineage>
        <taxon>Bacteria</taxon>
        <taxon>Pseudomonadati</taxon>
        <taxon>Pseudomonadota</taxon>
        <taxon>Gammaproteobacteria</taxon>
        <taxon>Pseudomonadales</taxon>
        <taxon>Pseudomonadaceae</taxon>
        <taxon>Stutzerimonas</taxon>
    </lineage>
</organism>
<dbReference type="Proteomes" id="UP000025238">
    <property type="component" value="Chromosome"/>
</dbReference>
<gene>
    <name evidence="1" type="ORF">UIB01_13795</name>
</gene>
<dbReference type="SUPFAM" id="SSF56349">
    <property type="entry name" value="DNA breaking-rejoining enzymes"/>
    <property type="match status" value="1"/>
</dbReference>
<name>A0A023WUL2_STUST</name>
<sequence>MGEIVHFVGRNELSAKENLAAYIEHAKRNMPFPDVTWESNSWDITTFNIGRAQGTTKKVAHFKSIRDKSGNKPIVQVPFESQFLDFAKSVFSDTMRRLRLSEFKRHLYALQSIEQALIDAKLDPCVTQVTPFIMDAAADLLKARFADPWATARVLERIVTENINPARLTPVLIEWKSPISYNAPVRNDRVAKKQAEEAVGRLPSIESILALADIHHKSTHTPDRITTCFVTLAMYAPSRASEILSLPVNCLRTADTKEGSILGIAWAPAKGAGVVTKFSASDEFEVVVEETINYLVELGAPARMAAEWYANNPGRLFLPPGTEHLRGQPVTLHEIVTILGKENPINPSHAERYGFVKTGERTTDKARRGPEAQKAHWVGLYEFESLEKYVLGRLPAIFPILDGHTNIKWHEALFVLPDNSLVPSADSLLYVPSPISINQINNQLGANPNGLTVFSRNAKTNPDDSPIAITTHDFRHLLNTLAQSKHLSEALIAFWSGRKNVSQNEWYDHLPQEALIEAYLKLGEQARPVRVEGHLKDKVESISIQHGLTRDEALRLELGATHRTRYGICRHDHALTPCPKDKDCVNCTEHTFVKGDKRHHDEAEFQHKLHAKAVADAEKAVEEGQPGATRWLKLNQPKLERWRLVLDMMNDPAIPDGTLLTLPPSENSQSKAGLAQAVRLINVDTQAVDKQSFDDSADEDEELLMELGLL</sequence>
<reference evidence="1 2" key="1">
    <citation type="submission" date="2014-03" db="EMBL/GenBank/DDBJ databases">
        <title>Complete genome sequence of Pseudomonas stutzeri 19SMN4.</title>
        <authorList>
            <person name="Brunet-Galmes I."/>
            <person name="Nogales B."/>
            <person name="Busquets A."/>
            <person name="Pena A."/>
            <person name="Gomila M."/>
            <person name="Garcia-Valdes E."/>
            <person name="Lalucat J."/>
            <person name="Bennasar A."/>
            <person name="Bosch R."/>
        </authorList>
    </citation>
    <scope>NUCLEOTIDE SEQUENCE [LARGE SCALE GENOMIC DNA]</scope>
    <source>
        <strain evidence="1 2">19SMN4</strain>
    </source>
</reference>
<protein>
    <recommendedName>
        <fullName evidence="3">Integrase</fullName>
    </recommendedName>
</protein>
<proteinExistence type="predicted"/>
<accession>A0A023WUL2</accession>
<dbReference type="GO" id="GO:0003677">
    <property type="term" value="F:DNA binding"/>
    <property type="evidence" value="ECO:0007669"/>
    <property type="project" value="InterPro"/>
</dbReference>
<dbReference type="PATRIC" id="fig|316.97.peg.2756"/>
<evidence type="ECO:0000313" key="2">
    <source>
        <dbReference type="Proteomes" id="UP000025238"/>
    </source>
</evidence>
<dbReference type="EMBL" id="CP007509">
    <property type="protein sequence ID" value="AHY43489.1"/>
    <property type="molecule type" value="Genomic_DNA"/>
</dbReference>